<dbReference type="Gene3D" id="2.60.40.1220">
    <property type="match status" value="3"/>
</dbReference>
<feature type="domain" description="LTD" evidence="3">
    <location>
        <begin position="916"/>
        <end position="1028"/>
    </location>
</feature>
<evidence type="ECO:0000256" key="1">
    <source>
        <dbReference type="ARBA" id="ARBA00022729"/>
    </source>
</evidence>
<evidence type="ECO:0000313" key="5">
    <source>
        <dbReference type="EMBL" id="BDD08207.1"/>
    </source>
</evidence>
<accession>A0AAU9CMV9</accession>
<dbReference type="InterPro" id="IPR001322">
    <property type="entry name" value="Lamin_tail_dom"/>
</dbReference>
<feature type="compositionally biased region" description="Polar residues" evidence="2">
    <location>
        <begin position="1067"/>
        <end position="1077"/>
    </location>
</feature>
<dbReference type="Pfam" id="PF00932">
    <property type="entry name" value="LTD"/>
    <property type="match status" value="2"/>
</dbReference>
<dbReference type="InterPro" id="IPR014755">
    <property type="entry name" value="Cu-Rt/internalin_Ig-like"/>
</dbReference>
<keyword evidence="6" id="KW-1185">Reference proteome</keyword>
<evidence type="ECO:0000259" key="3">
    <source>
        <dbReference type="Pfam" id="PF00932"/>
    </source>
</evidence>
<protein>
    <recommendedName>
        <fullName evidence="7">Lamin Tail Domain</fullName>
    </recommendedName>
</protein>
<feature type="region of interest" description="Disordered" evidence="2">
    <location>
        <begin position="1055"/>
        <end position="1082"/>
    </location>
</feature>
<dbReference type="InterPro" id="IPR036415">
    <property type="entry name" value="Lamin_tail_dom_sf"/>
</dbReference>
<reference evidence="5 6" key="1">
    <citation type="submission" date="2021-12" db="EMBL/GenBank/DDBJ databases">
        <title>Genome sequencing of bacteria with rrn-lacking chromosome and rrn-plasmid.</title>
        <authorList>
            <person name="Anda M."/>
            <person name="Iwasaki W."/>
        </authorList>
    </citation>
    <scope>NUCLEOTIDE SEQUENCE [LARGE SCALE GENOMIC DNA]</scope>
    <source>
        <strain evidence="5 6">DSM 100852</strain>
    </source>
</reference>
<sequence length="1455" mass="161208">MFYSCSGSLVAGVAKYFLATCAFFCLTCSNASSQQYDIRLNEILADPTPSKGLPESEYIEIQNTASVSVHLSGWTLSDARSTVAMPDVEALAEEYLVLCPESKSHLFPENVKVVALADWPALNNDEDCIIIKNSEGITVDSLCYSLSLFGKGYGGGISLERSNPAKACHKEILWQASVAEKGGTPGFANSVYKGSESFPTARLIGHKLRSDHLTLEFDQRISLRPGWEVSVNGEPAEAVSNEKSLILTLRQVPASGERLLVKFSNLFDCLDRPFSGEAEIIHDTEAPRVVGVACLSLDRFNVYVNESADLSQVSFRIEDGPETQIRDSQGKKIGIGLAESLKPDSEYSLQINGLKDLQGNEMSDTLIVFNTFDSKKTARIVDENSVEIIWGKPVTGFYAESFRILPDNVPAQVFPLDEKRTRLFFPDRFKANKKYRLAVFPFQNKNGELVQALEQEIVWDTRAPKLLSADIPAPDTVVLYFEENLSAESAERPEHYRILESDFSFIPKLLPDEKSVKLGLSGKLKEEKVYALSVNGVADVFGNETDSEIEIVYDNRPPKIASATFISSDSLLLRYHEDLLDSEIGDYRFVEGPGLKEVVVNPYAPKKRLLVASSSFPEKVFVLESRSLQDLNGNIQSETKYYRLDFRKTSASCIWVESDSSIRIRYSRALENALAKSDIDAEHNVRTVEKVDEQEFRIILSEKLKEGLLVNIKVGSLADINGNKSSRIDTLAVFETGVEGLALSGSRFIDIDFQEPIIKPKPSGFSANGQEATAVHVSENRLTIGFDKEFVSDTIRLRLPVTKAASGEYLPSSVHRIIRDSQAPELIGVEAKEPGLVSVLFNEPVPESKNDSPDRFRLLGVEIDSVDFLGEEVQLYSSSLVDGLEYELSLKKISDESGNIARDSNAKFTYRIPYQPQSGDLVFSEIMASSPSIGPLTGLRYVEVKNLTEHPVFLIGWRFSDKSKSSIIPDAFIEPHGLLLLASVSHSDRLLGHGNAVGLKSFPTPNISGDELRLSNAEGTVIDRLVYQEKWMKGFSGRSLERSADYWPCSEAKNWNPSQAGAGGTPGKNNSPGTQRPDNTKPKALTAHAINDTAYITFDEEVFLDENTSWILGPEITVREFSRSEATPEIWKLIAEAPFETSTEYTLTFKNLKDCAGNTISEAHNTVRFGSLEKARFGDLVINEILSDPKSGGKDFVEIQNLSDSYLNLAEIAVLKDSTDFSGIEFDPLIEYSAPIGPGEIVAFSEDPVIVKNHYPKSAEARIILSKKLPNFDADKGDVFLVNILERKVIDHAKYGPEIRKAPLRDFKGVSYEKIRAERSGTDPENWFTASASAGYATPGLPNSQTRRNENTANRFEISPRALDPQPDGHDDFLSLRFSPEKSAWNVSITIFSSNGQPVRRIAENYSAGMENEWQWAGEGDSNNRLTPGPYIVYIEATNPDGDSFREKQTVYVLP</sequence>
<proteinExistence type="predicted"/>
<evidence type="ECO:0000313" key="6">
    <source>
        <dbReference type="Proteomes" id="UP001348817"/>
    </source>
</evidence>
<dbReference type="SUPFAM" id="SSF74853">
    <property type="entry name" value="Lamin A/C globular tail domain"/>
    <property type="match status" value="1"/>
</dbReference>
<evidence type="ECO:0000256" key="2">
    <source>
        <dbReference type="SAM" id="MobiDB-lite"/>
    </source>
</evidence>
<feature type="domain" description="FlgD/Vpr Ig-like" evidence="4">
    <location>
        <begin position="1374"/>
        <end position="1440"/>
    </location>
</feature>
<dbReference type="Gene3D" id="2.60.40.4070">
    <property type="match status" value="1"/>
</dbReference>
<gene>
    <name evidence="5" type="ORF">FUAX_06390</name>
</gene>
<keyword evidence="1" id="KW-0732">Signal</keyword>
<feature type="domain" description="LTD" evidence="3">
    <location>
        <begin position="32"/>
        <end position="144"/>
    </location>
</feature>
<dbReference type="KEGG" id="fax:FUAX_06390"/>
<dbReference type="RefSeq" id="WP_338393483.1">
    <property type="nucleotide sequence ID" value="NZ_AP025314.1"/>
</dbReference>
<dbReference type="Pfam" id="PF13860">
    <property type="entry name" value="FlgD_ig"/>
    <property type="match status" value="1"/>
</dbReference>
<evidence type="ECO:0008006" key="7">
    <source>
        <dbReference type="Google" id="ProtNLM"/>
    </source>
</evidence>
<evidence type="ECO:0000259" key="4">
    <source>
        <dbReference type="Pfam" id="PF13860"/>
    </source>
</evidence>
<name>A0AAU9CMV9_9BACT</name>
<dbReference type="InterPro" id="IPR025965">
    <property type="entry name" value="FlgD/Vpr_Ig-like"/>
</dbReference>
<dbReference type="EMBL" id="AP025314">
    <property type="protein sequence ID" value="BDD08207.1"/>
    <property type="molecule type" value="Genomic_DNA"/>
</dbReference>
<dbReference type="Proteomes" id="UP001348817">
    <property type="component" value="Chromosome"/>
</dbReference>
<organism evidence="5 6">
    <name type="scientific">Fulvitalea axinellae</name>
    <dbReference type="NCBI Taxonomy" id="1182444"/>
    <lineage>
        <taxon>Bacteria</taxon>
        <taxon>Pseudomonadati</taxon>
        <taxon>Bacteroidota</taxon>
        <taxon>Cytophagia</taxon>
        <taxon>Cytophagales</taxon>
        <taxon>Persicobacteraceae</taxon>
        <taxon>Fulvitalea</taxon>
    </lineage>
</organism>